<evidence type="ECO:0000313" key="1">
    <source>
        <dbReference type="EMBL" id="ONH50976.1"/>
    </source>
</evidence>
<evidence type="ECO:0000313" key="2">
    <source>
        <dbReference type="Proteomes" id="UP000189295"/>
    </source>
</evidence>
<accession>A0A1V2K1K6</accession>
<organism evidence="1 2">
    <name type="scientific">Pseudomonas cedrina subsp. cedrina</name>
    <dbReference type="NCBI Taxonomy" id="76762"/>
    <lineage>
        <taxon>Bacteria</taxon>
        <taxon>Pseudomonadati</taxon>
        <taxon>Pseudomonadota</taxon>
        <taxon>Gammaproteobacteria</taxon>
        <taxon>Pseudomonadales</taxon>
        <taxon>Pseudomonadaceae</taxon>
        <taxon>Pseudomonas</taxon>
    </lineage>
</organism>
<comment type="caution">
    <text evidence="1">The sequence shown here is derived from an EMBL/GenBank/DDBJ whole genome shotgun (WGS) entry which is preliminary data.</text>
</comment>
<proteinExistence type="predicted"/>
<dbReference type="OrthoDB" id="7033265at2"/>
<dbReference type="AlphaFoldDB" id="A0A1V2K1K6"/>
<dbReference type="Proteomes" id="UP000189295">
    <property type="component" value="Unassembled WGS sequence"/>
</dbReference>
<sequence>MSQPKDLTTYNLYSHSSEDKRAIAVSAALALIHAKAANTPANCDIIKDEMARLGAYADQIQEALKVK</sequence>
<name>A0A1V2K1K6_PSECE</name>
<protein>
    <submittedName>
        <fullName evidence="1">Uncharacterized protein</fullName>
    </submittedName>
</protein>
<dbReference type="EMBL" id="MNPW01000013">
    <property type="protein sequence ID" value="ONH50976.1"/>
    <property type="molecule type" value="Genomic_DNA"/>
</dbReference>
<reference evidence="1 2" key="1">
    <citation type="submission" date="2016-10" db="EMBL/GenBank/DDBJ databases">
        <title>Pseudomonas lactis sp. nov. and Pseudomonas paralactis sp. nov., isolated from bovine raw milk.</title>
        <authorList>
            <person name="Von Neubeck M."/>
            <person name="Huptas C."/>
            <person name="Glueck C."/>
            <person name="Krewinkel M."/>
            <person name="Stoeckel M."/>
            <person name="Stressler T."/>
            <person name="Fischer L."/>
            <person name="Hinrichs J."/>
            <person name="Scherer S."/>
            <person name="Wenning M."/>
        </authorList>
    </citation>
    <scope>NUCLEOTIDE SEQUENCE [LARGE SCALE GENOMIC DNA]</scope>
    <source>
        <strain evidence="1 2">DSM 17516</strain>
    </source>
</reference>
<gene>
    <name evidence="1" type="ORF">BLL36_24000</name>
</gene>
<dbReference type="RefSeq" id="WP_076954193.1">
    <property type="nucleotide sequence ID" value="NZ_MNPW01000013.1"/>
</dbReference>